<evidence type="ECO:0000256" key="1">
    <source>
        <dbReference type="SAM" id="Phobius"/>
    </source>
</evidence>
<organism evidence="2 3">
    <name type="scientific">Vibrio inusitatus NBRC 102082</name>
    <dbReference type="NCBI Taxonomy" id="1219070"/>
    <lineage>
        <taxon>Bacteria</taxon>
        <taxon>Pseudomonadati</taxon>
        <taxon>Pseudomonadota</taxon>
        <taxon>Gammaproteobacteria</taxon>
        <taxon>Vibrionales</taxon>
        <taxon>Vibrionaceae</taxon>
        <taxon>Vibrio</taxon>
    </lineage>
</organism>
<keyword evidence="3" id="KW-1185">Reference proteome</keyword>
<reference evidence="2 3" key="1">
    <citation type="submission" date="2019-06" db="EMBL/GenBank/DDBJ databases">
        <title>Whole genome shotgun sequence of Vibrio inusitatus NBRC 102082.</title>
        <authorList>
            <person name="Hosoyama A."/>
            <person name="Uohara A."/>
            <person name="Ohji S."/>
            <person name="Ichikawa N."/>
        </authorList>
    </citation>
    <scope>NUCLEOTIDE SEQUENCE [LARGE SCALE GENOMIC DNA]</scope>
    <source>
        <strain evidence="2 3">NBRC 102082</strain>
    </source>
</reference>
<evidence type="ECO:0000313" key="3">
    <source>
        <dbReference type="Proteomes" id="UP000318717"/>
    </source>
</evidence>
<proteinExistence type="predicted"/>
<feature type="transmembrane region" description="Helical" evidence="1">
    <location>
        <begin position="72"/>
        <end position="93"/>
    </location>
</feature>
<comment type="caution">
    <text evidence="2">The sequence shown here is derived from an EMBL/GenBank/DDBJ whole genome shotgun (WGS) entry which is preliminary data.</text>
</comment>
<dbReference type="AlphaFoldDB" id="A0A4Y3HWH2"/>
<dbReference type="Proteomes" id="UP000318717">
    <property type="component" value="Unassembled WGS sequence"/>
</dbReference>
<gene>
    <name evidence="2" type="ORF">VIN01S_22210</name>
</gene>
<keyword evidence="1" id="KW-0472">Membrane</keyword>
<dbReference type="RefSeq" id="WP_141345760.1">
    <property type="nucleotide sequence ID" value="NZ_BJLF01000010.1"/>
</dbReference>
<dbReference type="EMBL" id="BJLF01000010">
    <property type="protein sequence ID" value="GEA51417.1"/>
    <property type="molecule type" value="Genomic_DNA"/>
</dbReference>
<sequence>MIKKLSLLVVFGVFALVVTNTILPTPSFEFIDGEVSRYQLINGEEVARPSIWHRNAVQVDDFLNKLGINSGAGLFLLLTLLVVVVLIVTYWSFKNVK</sequence>
<evidence type="ECO:0000313" key="2">
    <source>
        <dbReference type="EMBL" id="GEA51417.1"/>
    </source>
</evidence>
<name>A0A4Y3HWH2_9VIBR</name>
<keyword evidence="1" id="KW-0812">Transmembrane</keyword>
<accession>A0A4Y3HWH2</accession>
<protein>
    <submittedName>
        <fullName evidence="2">Uncharacterized protein</fullName>
    </submittedName>
</protein>
<keyword evidence="1" id="KW-1133">Transmembrane helix</keyword>